<dbReference type="AlphaFoldDB" id="A0A378TU89"/>
<feature type="transmembrane region" description="Helical" evidence="1">
    <location>
        <begin position="112"/>
        <end position="134"/>
    </location>
</feature>
<dbReference type="EMBL" id="UGQU01000002">
    <property type="protein sequence ID" value="STZ63263.1"/>
    <property type="molecule type" value="Genomic_DNA"/>
</dbReference>
<name>A0A378TU89_MORLA</name>
<evidence type="ECO:0000313" key="2">
    <source>
        <dbReference type="EMBL" id="STZ63263.1"/>
    </source>
</evidence>
<dbReference type="Proteomes" id="UP000254437">
    <property type="component" value="Unassembled WGS sequence"/>
</dbReference>
<organism evidence="2 3">
    <name type="scientific">Moraxella lacunata</name>
    <dbReference type="NCBI Taxonomy" id="477"/>
    <lineage>
        <taxon>Bacteria</taxon>
        <taxon>Pseudomonadati</taxon>
        <taxon>Pseudomonadota</taxon>
        <taxon>Gammaproteobacteria</taxon>
        <taxon>Moraxellales</taxon>
        <taxon>Moraxellaceae</taxon>
        <taxon>Moraxella</taxon>
    </lineage>
</organism>
<gene>
    <name evidence="2" type="ORF">NCTC10359_01687</name>
</gene>
<protein>
    <submittedName>
        <fullName evidence="2">Uncharacterized protein</fullName>
    </submittedName>
</protein>
<feature type="transmembrane region" description="Helical" evidence="1">
    <location>
        <begin position="50"/>
        <end position="68"/>
    </location>
</feature>
<proteinExistence type="predicted"/>
<dbReference type="RefSeq" id="WP_115007325.1">
    <property type="nucleotide sequence ID" value="NZ_UGQU01000002.1"/>
</dbReference>
<accession>A0A378TU89</accession>
<sequence length="181" mass="20977">MKKDEYNIEIFKSIREEINSRIGVHYNLILSKLALSGGLFSFLYGKDILISPFFIASIFSLIFDIIIIENLGWIRGAGNYIKNYIENSNLNIVRWETNFAQSSNQWVCFTPIGYILGIWLFSIFWFIGGIIYWTTNGLNILSLLAIFSLIIYTLFLVHRHLYLKINNNTNDDNLSPISECE</sequence>
<evidence type="ECO:0000256" key="1">
    <source>
        <dbReference type="SAM" id="Phobius"/>
    </source>
</evidence>
<keyword evidence="1" id="KW-1133">Transmembrane helix</keyword>
<reference evidence="2 3" key="1">
    <citation type="submission" date="2018-06" db="EMBL/GenBank/DDBJ databases">
        <authorList>
            <consortium name="Pathogen Informatics"/>
            <person name="Doyle S."/>
        </authorList>
    </citation>
    <scope>NUCLEOTIDE SEQUENCE [LARGE SCALE GENOMIC DNA]</scope>
    <source>
        <strain evidence="2 3">NCTC10359</strain>
    </source>
</reference>
<feature type="transmembrane region" description="Helical" evidence="1">
    <location>
        <begin position="140"/>
        <end position="157"/>
    </location>
</feature>
<keyword evidence="1" id="KW-0472">Membrane</keyword>
<feature type="transmembrane region" description="Helical" evidence="1">
    <location>
        <begin position="24"/>
        <end position="44"/>
    </location>
</feature>
<evidence type="ECO:0000313" key="3">
    <source>
        <dbReference type="Proteomes" id="UP000254437"/>
    </source>
</evidence>
<keyword evidence="1" id="KW-0812">Transmembrane</keyword>